<evidence type="ECO:0000313" key="2">
    <source>
        <dbReference type="Proteomes" id="UP001234297"/>
    </source>
</evidence>
<gene>
    <name evidence="1" type="ORF">MRB53_009775</name>
</gene>
<name>A0ACC2LQP1_PERAE</name>
<comment type="caution">
    <text evidence="1">The sequence shown here is derived from an EMBL/GenBank/DDBJ whole genome shotgun (WGS) entry which is preliminary data.</text>
</comment>
<reference evidence="1 2" key="1">
    <citation type="journal article" date="2022" name="Hortic Res">
        <title>A haplotype resolved chromosomal level avocado genome allows analysis of novel avocado genes.</title>
        <authorList>
            <person name="Nath O."/>
            <person name="Fletcher S.J."/>
            <person name="Hayward A."/>
            <person name="Shaw L.M."/>
            <person name="Masouleh A.K."/>
            <person name="Furtado A."/>
            <person name="Henry R.J."/>
            <person name="Mitter N."/>
        </authorList>
    </citation>
    <scope>NUCLEOTIDE SEQUENCE [LARGE SCALE GENOMIC DNA]</scope>
    <source>
        <strain evidence="2">cv. Hass</strain>
    </source>
</reference>
<dbReference type="EMBL" id="CM056811">
    <property type="protein sequence ID" value="KAJ8635508.1"/>
    <property type="molecule type" value="Genomic_DNA"/>
</dbReference>
<proteinExistence type="predicted"/>
<sequence>MSIEIITNTIFIPSPSSPPHPLHNSQIPRTIFDRVALYSHIPILYAFKPPMPTNESMKEGLSKALNLFPHLAGRLTVDNHSRHCILLNNAGIRLVETRISDTLQKHLPLDPSKDLSMYYQPIDDVDEPLQVQLNRFTCGGMVIGLSSHHRVADGQSMGFFLHAWTRLVRGLEVDPLPYHDRAAICIPRNPPHYDFDHQSEFTVEFVATTSPIANLAVHFSPKFLTQLKKHVMGASPIHPYSTFECLLAHLWKKITSVHTLDGNQHTQVFVPVNGRARLKPAAPIEYFGNLVLAASPCLTVDDLLKGSYEFVAKAIHNAVAKIDAAYFQSFIDFGAMSEGKEGDNGMVVVLPEGEHSLCPNLEVDSWFRIMLDDVDFGSGRPCAFLPAPLPVEGVLVLVSSCEEEGGVDAYVSLLNDQVNVFKQISHTLD</sequence>
<keyword evidence="2" id="KW-1185">Reference proteome</keyword>
<evidence type="ECO:0000313" key="1">
    <source>
        <dbReference type="EMBL" id="KAJ8635508.1"/>
    </source>
</evidence>
<accession>A0ACC2LQP1</accession>
<dbReference type="Proteomes" id="UP001234297">
    <property type="component" value="Chromosome 3"/>
</dbReference>
<organism evidence="1 2">
    <name type="scientific">Persea americana</name>
    <name type="common">Avocado</name>
    <dbReference type="NCBI Taxonomy" id="3435"/>
    <lineage>
        <taxon>Eukaryota</taxon>
        <taxon>Viridiplantae</taxon>
        <taxon>Streptophyta</taxon>
        <taxon>Embryophyta</taxon>
        <taxon>Tracheophyta</taxon>
        <taxon>Spermatophyta</taxon>
        <taxon>Magnoliopsida</taxon>
        <taxon>Magnoliidae</taxon>
        <taxon>Laurales</taxon>
        <taxon>Lauraceae</taxon>
        <taxon>Persea</taxon>
    </lineage>
</organism>
<protein>
    <submittedName>
        <fullName evidence="1">Uncharacterized protein</fullName>
    </submittedName>
</protein>